<dbReference type="NCBIfam" id="TIGR00545">
    <property type="entry name" value="lipoyltrans"/>
    <property type="match status" value="1"/>
</dbReference>
<dbReference type="GO" id="GO:0005524">
    <property type="term" value="F:ATP binding"/>
    <property type="evidence" value="ECO:0007669"/>
    <property type="project" value="UniProtKB-KW"/>
</dbReference>
<evidence type="ECO:0000259" key="8">
    <source>
        <dbReference type="PROSITE" id="PS51733"/>
    </source>
</evidence>
<evidence type="ECO:0000256" key="5">
    <source>
        <dbReference type="ARBA" id="ARBA00022741"/>
    </source>
</evidence>
<keyword evidence="4 9" id="KW-0436">Ligase</keyword>
<evidence type="ECO:0000256" key="3">
    <source>
        <dbReference type="ARBA" id="ARBA00012367"/>
    </source>
</evidence>
<dbReference type="PANTHER" id="PTHR12561">
    <property type="entry name" value="LIPOATE-PROTEIN LIGASE"/>
    <property type="match status" value="1"/>
</dbReference>
<dbReference type="RefSeq" id="WP_176941904.1">
    <property type="nucleotide sequence ID" value="NZ_JABZEC010000001.1"/>
</dbReference>
<dbReference type="Proteomes" id="UP000563523">
    <property type="component" value="Unassembled WGS sequence"/>
</dbReference>
<dbReference type="SUPFAM" id="SSF55681">
    <property type="entry name" value="Class II aaRS and biotin synthetases"/>
    <property type="match status" value="1"/>
</dbReference>
<evidence type="ECO:0000256" key="6">
    <source>
        <dbReference type="ARBA" id="ARBA00022840"/>
    </source>
</evidence>
<dbReference type="GO" id="GO:0005737">
    <property type="term" value="C:cytoplasm"/>
    <property type="evidence" value="ECO:0007669"/>
    <property type="project" value="TreeGrafter"/>
</dbReference>
<evidence type="ECO:0000313" key="9">
    <source>
        <dbReference type="EMBL" id="NVY95733.1"/>
    </source>
</evidence>
<dbReference type="SUPFAM" id="SSF82649">
    <property type="entry name" value="SufE/NifU"/>
    <property type="match status" value="1"/>
</dbReference>
<feature type="domain" description="BPL/LPL catalytic" evidence="8">
    <location>
        <begin position="31"/>
        <end position="222"/>
    </location>
</feature>
<keyword evidence="6" id="KW-0067">ATP-binding</keyword>
<dbReference type="AlphaFoldDB" id="A0A850QYI5"/>
<comment type="catalytic activity">
    <reaction evidence="7">
        <text>L-lysyl-[lipoyl-carrier protein] + (R)-lipoate + ATP = N(6)-[(R)-lipoyl]-L-lysyl-[lipoyl-carrier protein] + AMP + diphosphate + H(+)</text>
        <dbReference type="Rhea" id="RHEA:49288"/>
        <dbReference type="Rhea" id="RHEA-COMP:10500"/>
        <dbReference type="Rhea" id="RHEA-COMP:10502"/>
        <dbReference type="ChEBI" id="CHEBI:15378"/>
        <dbReference type="ChEBI" id="CHEBI:29969"/>
        <dbReference type="ChEBI" id="CHEBI:30616"/>
        <dbReference type="ChEBI" id="CHEBI:33019"/>
        <dbReference type="ChEBI" id="CHEBI:83088"/>
        <dbReference type="ChEBI" id="CHEBI:83099"/>
        <dbReference type="ChEBI" id="CHEBI:456215"/>
        <dbReference type="EC" id="6.3.1.20"/>
    </reaction>
</comment>
<comment type="pathway">
    <text evidence="1">Protein modification; protein lipoylation via exogenous pathway; protein N(6)-(lipoyl)lysine from lipoate: step 2/2.</text>
</comment>
<dbReference type="GO" id="GO:0016979">
    <property type="term" value="F:lipoate-protein ligase activity"/>
    <property type="evidence" value="ECO:0007669"/>
    <property type="project" value="UniProtKB-EC"/>
</dbReference>
<keyword evidence="5" id="KW-0547">Nucleotide-binding</keyword>
<evidence type="ECO:0000256" key="4">
    <source>
        <dbReference type="ARBA" id="ARBA00022598"/>
    </source>
</evidence>
<gene>
    <name evidence="9" type="ORF">HU830_00720</name>
</gene>
<proteinExistence type="predicted"/>
<dbReference type="InterPro" id="IPR019491">
    <property type="entry name" value="Lipoate_protein_ligase_C"/>
</dbReference>
<dbReference type="PROSITE" id="PS51733">
    <property type="entry name" value="BPL_LPL_CATALYTIC"/>
    <property type="match status" value="1"/>
</dbReference>
<dbReference type="EC" id="6.3.1.20" evidence="3"/>
<accession>A0A850QYI5</accession>
<protein>
    <recommendedName>
        <fullName evidence="3">lipoate--protein ligase</fullName>
        <ecNumber evidence="3">6.3.1.20</ecNumber>
    </recommendedName>
</protein>
<comment type="pathway">
    <text evidence="2">Protein modification; protein lipoylation via exogenous pathway; protein N(6)-(lipoyl)lysine from lipoate: step 1/2.</text>
</comment>
<dbReference type="EMBL" id="JABZEC010000001">
    <property type="protein sequence ID" value="NVY95733.1"/>
    <property type="molecule type" value="Genomic_DNA"/>
</dbReference>
<dbReference type="InterPro" id="IPR045864">
    <property type="entry name" value="aa-tRNA-synth_II/BPL/LPL"/>
</dbReference>
<dbReference type="GO" id="GO:0017118">
    <property type="term" value="F:lipoyltransferase activity"/>
    <property type="evidence" value="ECO:0007669"/>
    <property type="project" value="TreeGrafter"/>
</dbReference>
<evidence type="ECO:0000256" key="7">
    <source>
        <dbReference type="ARBA" id="ARBA00048037"/>
    </source>
</evidence>
<dbReference type="Gene3D" id="3.30.390.50">
    <property type="entry name" value="CO dehydrogenase flavoprotein, C-terminal domain"/>
    <property type="match status" value="1"/>
</dbReference>
<organism evidence="9 10">
    <name type="scientific">Bombilactobacillus apium</name>
    <dbReference type="NCBI Taxonomy" id="2675299"/>
    <lineage>
        <taxon>Bacteria</taxon>
        <taxon>Bacillati</taxon>
        <taxon>Bacillota</taxon>
        <taxon>Bacilli</taxon>
        <taxon>Lactobacillales</taxon>
        <taxon>Lactobacillaceae</taxon>
        <taxon>Bombilactobacillus</taxon>
    </lineage>
</organism>
<dbReference type="InterPro" id="IPR004143">
    <property type="entry name" value="BPL_LPL_catalytic"/>
</dbReference>
<dbReference type="Pfam" id="PF21948">
    <property type="entry name" value="LplA-B_cat"/>
    <property type="match status" value="1"/>
</dbReference>
<comment type="caution">
    <text evidence="9">The sequence shown here is derived from an EMBL/GenBank/DDBJ whole genome shotgun (WGS) entry which is preliminary data.</text>
</comment>
<dbReference type="UniPathway" id="UPA00537">
    <property type="reaction ID" value="UER00594"/>
</dbReference>
<dbReference type="GO" id="GO:0009249">
    <property type="term" value="P:protein lipoylation"/>
    <property type="evidence" value="ECO:0007669"/>
    <property type="project" value="InterPro"/>
</dbReference>
<evidence type="ECO:0000256" key="1">
    <source>
        <dbReference type="ARBA" id="ARBA00005085"/>
    </source>
</evidence>
<dbReference type="PANTHER" id="PTHR12561:SF3">
    <property type="entry name" value="LIPOYLTRANSFERASE 1, MITOCHONDRIAL"/>
    <property type="match status" value="1"/>
</dbReference>
<sequence>MFLIDTSREGQAVYDPIVNQSLDNYLVNDLRLPGHGLMVYINQPAVIIGVHQNAYQEVDLPYLHDHHIKLVRRSSGGGAVYHDYGNLVFENIMIDTETHFGDYNYFAEPILRALHEMGVKGAQLHGRNDLVINQQKFSGMTMFQVGNSAAAGGTLLFDLNQSVATRVLTPDQSKLASKGIASVQARVTNLKPFLDEPYASYTPEQFRTALLQKIFRVSRLDEIETYHLSAKDWKIIDQRLAGKYRTEAWNYGTNPGFKYYVSQHFPIGTVSFNYSLTDQRITALKIFGDFISKGNLHQVEQALLGVPLQLPELIQALQRVDLTANLGAVSAIDLAQLLLQKTPTILNTSNFKD</sequence>
<evidence type="ECO:0000256" key="2">
    <source>
        <dbReference type="ARBA" id="ARBA00005124"/>
    </source>
</evidence>
<dbReference type="InterPro" id="IPR004562">
    <property type="entry name" value="LipoylTrfase_LipoateP_Ligase"/>
</dbReference>
<dbReference type="Gene3D" id="3.30.930.10">
    <property type="entry name" value="Bira Bifunctional Protein, Domain 2"/>
    <property type="match status" value="1"/>
</dbReference>
<evidence type="ECO:0000313" key="10">
    <source>
        <dbReference type="Proteomes" id="UP000563523"/>
    </source>
</evidence>
<dbReference type="CDD" id="cd16443">
    <property type="entry name" value="LplA"/>
    <property type="match status" value="1"/>
</dbReference>
<reference evidence="9 10" key="1">
    <citation type="submission" date="2020-06" db="EMBL/GenBank/DDBJ databases">
        <authorList>
            <person name="Kang J."/>
        </authorList>
    </citation>
    <scope>NUCLEOTIDE SEQUENCE [LARGE SCALE GENOMIC DNA]</scope>
    <source>
        <strain evidence="9 10">DCY120</strain>
    </source>
</reference>
<keyword evidence="10" id="KW-1185">Reference proteome</keyword>
<dbReference type="Pfam" id="PF10437">
    <property type="entry name" value="Lip_prot_lig_C"/>
    <property type="match status" value="1"/>
</dbReference>
<name>A0A850QYI5_9LACO</name>